<protein>
    <submittedName>
        <fullName evidence="1">Uncharacterized protein</fullName>
    </submittedName>
</protein>
<proteinExistence type="predicted"/>
<dbReference type="AlphaFoldDB" id="A0A1X1XRC2"/>
<reference evidence="1 2" key="1">
    <citation type="submission" date="2016-01" db="EMBL/GenBank/DDBJ databases">
        <title>The new phylogeny of the genus Mycobacterium.</title>
        <authorList>
            <person name="Tarcisio F."/>
            <person name="Conor M."/>
            <person name="Antonella G."/>
            <person name="Elisabetta G."/>
            <person name="Giulia F.S."/>
            <person name="Sara T."/>
            <person name="Anna F."/>
            <person name="Clotilde B."/>
            <person name="Roberto B."/>
            <person name="Veronica D.S."/>
            <person name="Fabio R."/>
            <person name="Monica P."/>
            <person name="Olivier J."/>
            <person name="Enrico T."/>
            <person name="Nicola S."/>
        </authorList>
    </citation>
    <scope>NUCLEOTIDE SEQUENCE [LARGE SCALE GENOMIC DNA]</scope>
    <source>
        <strain evidence="1 2">DSM 45166</strain>
    </source>
</reference>
<dbReference type="OrthoDB" id="4569168at2"/>
<sequence length="122" mass="13651">MTNRKPGFAGVLQPLDEAQLRRRKQDLLRRAALVAESGWDQFRYQWSTGEILGTALVLNDCDELLRFDETPNSALARWAFDLWGIGGGQADVDAGCPRARAWFDFIRGELAGKPSTPATREE</sequence>
<evidence type="ECO:0000313" key="2">
    <source>
        <dbReference type="Proteomes" id="UP000193487"/>
    </source>
</evidence>
<evidence type="ECO:0000313" key="1">
    <source>
        <dbReference type="EMBL" id="ORW01385.1"/>
    </source>
</evidence>
<dbReference type="EMBL" id="LQPE01000140">
    <property type="protein sequence ID" value="ORW01385.1"/>
    <property type="molecule type" value="Genomic_DNA"/>
</dbReference>
<keyword evidence="2" id="KW-1185">Reference proteome</keyword>
<comment type="caution">
    <text evidence="1">The sequence shown here is derived from an EMBL/GenBank/DDBJ whole genome shotgun (WGS) entry which is preliminary data.</text>
</comment>
<gene>
    <name evidence="1" type="ORF">AWC14_08090</name>
</gene>
<organism evidence="1 2">
    <name type="scientific">Mycobacterium kyorinense</name>
    <dbReference type="NCBI Taxonomy" id="487514"/>
    <lineage>
        <taxon>Bacteria</taxon>
        <taxon>Bacillati</taxon>
        <taxon>Actinomycetota</taxon>
        <taxon>Actinomycetes</taxon>
        <taxon>Mycobacteriales</taxon>
        <taxon>Mycobacteriaceae</taxon>
        <taxon>Mycobacterium</taxon>
    </lineage>
</organism>
<accession>A0A1X1XRC2</accession>
<dbReference type="Proteomes" id="UP000193487">
    <property type="component" value="Unassembled WGS sequence"/>
</dbReference>
<name>A0A1X1XRC2_9MYCO</name>
<dbReference type="RefSeq" id="WP_045374371.1">
    <property type="nucleotide sequence ID" value="NZ_BBKA01000013.1"/>
</dbReference>